<dbReference type="AlphaFoldDB" id="A0A0M6XWY8"/>
<evidence type="ECO:0000256" key="1">
    <source>
        <dbReference type="SAM" id="SignalP"/>
    </source>
</evidence>
<dbReference type="RefSeq" id="WP_055683828.1">
    <property type="nucleotide sequence ID" value="NZ_CXPG01000022.1"/>
</dbReference>
<protein>
    <submittedName>
        <fullName evidence="3">Endonuclease YncB</fullName>
        <ecNumber evidence="3">3.1.-.-</ecNumber>
    </submittedName>
</protein>
<dbReference type="SUPFAM" id="SSF50199">
    <property type="entry name" value="Staphylococcal nuclease"/>
    <property type="match status" value="1"/>
</dbReference>
<keyword evidence="1" id="KW-0732">Signal</keyword>
<feature type="signal peptide" evidence="1">
    <location>
        <begin position="1"/>
        <end position="32"/>
    </location>
</feature>
<feature type="domain" description="TNase-like" evidence="2">
    <location>
        <begin position="33"/>
        <end position="132"/>
    </location>
</feature>
<evidence type="ECO:0000313" key="3">
    <source>
        <dbReference type="EMBL" id="CTQ34444.1"/>
    </source>
</evidence>
<keyword evidence="4" id="KW-1185">Reference proteome</keyword>
<dbReference type="Pfam" id="PF00565">
    <property type="entry name" value="SNase"/>
    <property type="match status" value="1"/>
</dbReference>
<feature type="chain" id="PRO_5005807258" evidence="1">
    <location>
        <begin position="33"/>
        <end position="141"/>
    </location>
</feature>
<keyword evidence="3" id="KW-0255">Endonuclease</keyword>
<organism evidence="3 4">
    <name type="scientific">Jannaschia rubra</name>
    <dbReference type="NCBI Taxonomy" id="282197"/>
    <lineage>
        <taxon>Bacteria</taxon>
        <taxon>Pseudomonadati</taxon>
        <taxon>Pseudomonadota</taxon>
        <taxon>Alphaproteobacteria</taxon>
        <taxon>Rhodobacterales</taxon>
        <taxon>Roseobacteraceae</taxon>
        <taxon>Jannaschia</taxon>
    </lineage>
</organism>
<keyword evidence="3" id="KW-0540">Nuclease</keyword>
<dbReference type="EC" id="3.1.-.-" evidence="3"/>
<name>A0A0M6XWY8_9RHOB</name>
<dbReference type="EMBL" id="CXPG01000022">
    <property type="protein sequence ID" value="CTQ34444.1"/>
    <property type="molecule type" value="Genomic_DNA"/>
</dbReference>
<sequence length="141" mass="15606">MTMRLDGWCRFRRVRLALVVLASCLFAGSLGAEPVAPSMVRVVDGDTIDVRGERYRLVGFDTPETWKPRCDYERALGETAAARLTDLIDSGRVVDLIVLPGRDRYDRGLARLFIGGSDVKDVLIGEGLARAYDGGRRTGWC</sequence>
<dbReference type="GO" id="GO:0004519">
    <property type="term" value="F:endonuclease activity"/>
    <property type="evidence" value="ECO:0007669"/>
    <property type="project" value="UniProtKB-KW"/>
</dbReference>
<reference evidence="3 4" key="1">
    <citation type="submission" date="2015-07" db="EMBL/GenBank/DDBJ databases">
        <authorList>
            <person name="Noorani M."/>
        </authorList>
    </citation>
    <scope>NUCLEOTIDE SEQUENCE [LARGE SCALE GENOMIC DNA]</scope>
    <source>
        <strain evidence="3 4">CECT 5088</strain>
    </source>
</reference>
<proteinExistence type="predicted"/>
<dbReference type="InterPro" id="IPR035437">
    <property type="entry name" value="SNase_OB-fold_sf"/>
</dbReference>
<dbReference type="Proteomes" id="UP000048908">
    <property type="component" value="Unassembled WGS sequence"/>
</dbReference>
<evidence type="ECO:0000313" key="4">
    <source>
        <dbReference type="Proteomes" id="UP000048908"/>
    </source>
</evidence>
<dbReference type="PROSITE" id="PS50830">
    <property type="entry name" value="TNASE_3"/>
    <property type="match status" value="1"/>
</dbReference>
<keyword evidence="3" id="KW-0378">Hydrolase</keyword>
<dbReference type="Gene3D" id="2.40.50.90">
    <property type="match status" value="1"/>
</dbReference>
<accession>A0A0M6XWY8</accession>
<gene>
    <name evidence="3" type="primary">yncB</name>
    <name evidence="3" type="ORF">JAN5088_03240</name>
</gene>
<dbReference type="InterPro" id="IPR016071">
    <property type="entry name" value="Staphylococal_nuclease_OB-fold"/>
</dbReference>
<dbReference type="GO" id="GO:0016787">
    <property type="term" value="F:hydrolase activity"/>
    <property type="evidence" value="ECO:0007669"/>
    <property type="project" value="UniProtKB-KW"/>
</dbReference>
<dbReference type="SMART" id="SM00318">
    <property type="entry name" value="SNc"/>
    <property type="match status" value="1"/>
</dbReference>
<evidence type="ECO:0000259" key="2">
    <source>
        <dbReference type="PROSITE" id="PS50830"/>
    </source>
</evidence>